<name>A0AAQ3TPI6_PASNO</name>
<keyword evidence="3" id="KW-1185">Reference proteome</keyword>
<evidence type="ECO:0000256" key="1">
    <source>
        <dbReference type="SAM" id="MobiDB-lite"/>
    </source>
</evidence>
<feature type="compositionally biased region" description="Low complexity" evidence="1">
    <location>
        <begin position="129"/>
        <end position="145"/>
    </location>
</feature>
<feature type="compositionally biased region" description="Low complexity" evidence="1">
    <location>
        <begin position="110"/>
        <end position="121"/>
    </location>
</feature>
<accession>A0AAQ3TPI6</accession>
<feature type="region of interest" description="Disordered" evidence="1">
    <location>
        <begin position="32"/>
        <end position="58"/>
    </location>
</feature>
<proteinExistence type="predicted"/>
<feature type="region of interest" description="Disordered" evidence="1">
    <location>
        <begin position="100"/>
        <end position="145"/>
    </location>
</feature>
<organism evidence="2 3">
    <name type="scientific">Paspalum notatum var. saurae</name>
    <dbReference type="NCBI Taxonomy" id="547442"/>
    <lineage>
        <taxon>Eukaryota</taxon>
        <taxon>Viridiplantae</taxon>
        <taxon>Streptophyta</taxon>
        <taxon>Embryophyta</taxon>
        <taxon>Tracheophyta</taxon>
        <taxon>Spermatophyta</taxon>
        <taxon>Magnoliopsida</taxon>
        <taxon>Liliopsida</taxon>
        <taxon>Poales</taxon>
        <taxon>Poaceae</taxon>
        <taxon>PACMAD clade</taxon>
        <taxon>Panicoideae</taxon>
        <taxon>Andropogonodae</taxon>
        <taxon>Paspaleae</taxon>
        <taxon>Paspalinae</taxon>
        <taxon>Paspalum</taxon>
    </lineage>
</organism>
<dbReference type="EMBL" id="CP144749">
    <property type="protein sequence ID" value="WVZ75395.1"/>
    <property type="molecule type" value="Genomic_DNA"/>
</dbReference>
<reference evidence="2 3" key="1">
    <citation type="submission" date="2024-02" db="EMBL/GenBank/DDBJ databases">
        <title>High-quality chromosome-scale genome assembly of Pensacola bahiagrass (Paspalum notatum Flugge var. saurae).</title>
        <authorList>
            <person name="Vega J.M."/>
            <person name="Podio M."/>
            <person name="Orjuela J."/>
            <person name="Siena L.A."/>
            <person name="Pessino S.C."/>
            <person name="Combes M.C."/>
            <person name="Mariac C."/>
            <person name="Albertini E."/>
            <person name="Pupilli F."/>
            <person name="Ortiz J.P.A."/>
            <person name="Leblanc O."/>
        </authorList>
    </citation>
    <scope>NUCLEOTIDE SEQUENCE [LARGE SCALE GENOMIC DNA]</scope>
    <source>
        <strain evidence="2">R1</strain>
        <tissue evidence="2">Leaf</tissue>
    </source>
</reference>
<dbReference type="AlphaFoldDB" id="A0AAQ3TPI6"/>
<protein>
    <submittedName>
        <fullName evidence="2">Uncharacterized protein</fullName>
    </submittedName>
</protein>
<evidence type="ECO:0000313" key="2">
    <source>
        <dbReference type="EMBL" id="WVZ75395.1"/>
    </source>
</evidence>
<dbReference type="Proteomes" id="UP001341281">
    <property type="component" value="Chromosome 05"/>
</dbReference>
<gene>
    <name evidence="2" type="ORF">U9M48_023449</name>
</gene>
<sequence>MVAAQGRGSTAAQLAWREVGEGSEQVRIEFNRGSAPRSLNSPTQGAKHPPACPSRHSAAPPSFPALRCFAPISLAHLAAALHHPHLCLCLRGSPPVCIRGPRQGKEEASRPSGLGQLGSSSSPPPPPVFGSSAARSAASPGSARGLAPAFCPTPPAWLPPVKRVGQIWQGY</sequence>
<evidence type="ECO:0000313" key="3">
    <source>
        <dbReference type="Proteomes" id="UP001341281"/>
    </source>
</evidence>